<dbReference type="InterPro" id="IPR023214">
    <property type="entry name" value="HAD_sf"/>
</dbReference>
<dbReference type="SUPFAM" id="SSF56784">
    <property type="entry name" value="HAD-like"/>
    <property type="match status" value="1"/>
</dbReference>
<keyword evidence="2" id="KW-1185">Reference proteome</keyword>
<dbReference type="PANTHER" id="PTHR43434">
    <property type="entry name" value="PHOSPHOGLYCOLATE PHOSPHATASE"/>
    <property type="match status" value="1"/>
</dbReference>
<dbReference type="Proteomes" id="UP000633619">
    <property type="component" value="Unassembled WGS sequence"/>
</dbReference>
<dbReference type="Gene3D" id="3.40.50.1000">
    <property type="entry name" value="HAD superfamily/HAD-like"/>
    <property type="match status" value="1"/>
</dbReference>
<name>A0A8I1A1G6_THEIN</name>
<evidence type="ECO:0000313" key="1">
    <source>
        <dbReference type="EMBL" id="MBH8593732.1"/>
    </source>
</evidence>
<dbReference type="GO" id="GO:0005829">
    <property type="term" value="C:cytosol"/>
    <property type="evidence" value="ECO:0007669"/>
    <property type="project" value="TreeGrafter"/>
</dbReference>
<organism evidence="1 2">
    <name type="scientific">Thermoactinomyces intermedius</name>
    <dbReference type="NCBI Taxonomy" id="2024"/>
    <lineage>
        <taxon>Bacteria</taxon>
        <taxon>Bacillati</taxon>
        <taxon>Bacillota</taxon>
        <taxon>Bacilli</taxon>
        <taxon>Bacillales</taxon>
        <taxon>Thermoactinomycetaceae</taxon>
        <taxon>Thermoactinomyces</taxon>
    </lineage>
</organism>
<reference evidence="1 2" key="1">
    <citation type="submission" date="2020-12" db="EMBL/GenBank/DDBJ databases">
        <title>WGS of Thermoactinomyces spp.</title>
        <authorList>
            <person name="Cheng K."/>
        </authorList>
    </citation>
    <scope>NUCLEOTIDE SEQUENCE [LARGE SCALE GENOMIC DNA]</scope>
    <source>
        <strain evidence="2">CICC 10671\DSM 43846</strain>
    </source>
</reference>
<protein>
    <submittedName>
        <fullName evidence="1">HAD family hydrolase</fullName>
    </submittedName>
</protein>
<sequence length="382" mass="43815">MYKAVLFDVDGVFLSEERCFDASALSVWELLHSPRYLGLDDQKHVVRPSEEQIRRIRKEVFVNDQVLDWMKQKGLNSNWDMVYLVFSGQLMLFLKAVYEAKPERVKQLLSEPVTAEALQAVQNEANGFQPRFSGFISLFDRKENLDKHQLLVYFNELAYEWFGIAVDVFSRNSSLWKLAYSVYQEWYLGEQRFEETEGKPVRQKGKKGFLENEIPLAEPEKIRQLLTMLKEKGIQAGIGTGRSFLETEVPFRSFGWFSLLDENHIATASDVMEAEKAYPNRAPLGKPEPFTYVRAYLGREADIRDCLDHPLPFDNGKEILIVGDSVADLIAARKMGCDFAATLTGLTGKAARAKFEELGADYILEDITHFLPLLTTYRLTKH</sequence>
<dbReference type="SFLD" id="SFLDG01129">
    <property type="entry name" value="C1.5:_HAD__Beta-PGM__Phosphata"/>
    <property type="match status" value="1"/>
</dbReference>
<dbReference type="PANTHER" id="PTHR43434:SF1">
    <property type="entry name" value="PHOSPHOGLYCOLATE PHOSPHATASE"/>
    <property type="match status" value="1"/>
</dbReference>
<accession>A0A8I1A1G6</accession>
<gene>
    <name evidence="1" type="ORF">I8U20_00125</name>
</gene>
<dbReference type="EMBL" id="JAECVW010000001">
    <property type="protein sequence ID" value="MBH8593732.1"/>
    <property type="molecule type" value="Genomic_DNA"/>
</dbReference>
<dbReference type="Pfam" id="PF13242">
    <property type="entry name" value="Hydrolase_like"/>
    <property type="match status" value="1"/>
</dbReference>
<dbReference type="SFLD" id="SFLDS00003">
    <property type="entry name" value="Haloacid_Dehalogenase"/>
    <property type="match status" value="1"/>
</dbReference>
<keyword evidence="1" id="KW-0378">Hydrolase</keyword>
<comment type="caution">
    <text evidence="1">The sequence shown here is derived from an EMBL/GenBank/DDBJ whole genome shotgun (WGS) entry which is preliminary data.</text>
</comment>
<dbReference type="RefSeq" id="WP_181731179.1">
    <property type="nucleotide sequence ID" value="NZ_JACEIR010000001.1"/>
</dbReference>
<dbReference type="GO" id="GO:0006281">
    <property type="term" value="P:DNA repair"/>
    <property type="evidence" value="ECO:0007669"/>
    <property type="project" value="TreeGrafter"/>
</dbReference>
<dbReference type="InterPro" id="IPR050155">
    <property type="entry name" value="HAD-like_hydrolase_sf"/>
</dbReference>
<dbReference type="GO" id="GO:0008967">
    <property type="term" value="F:phosphoglycolate phosphatase activity"/>
    <property type="evidence" value="ECO:0007669"/>
    <property type="project" value="TreeGrafter"/>
</dbReference>
<evidence type="ECO:0000313" key="2">
    <source>
        <dbReference type="Proteomes" id="UP000633619"/>
    </source>
</evidence>
<dbReference type="AlphaFoldDB" id="A0A8I1A1G6"/>
<proteinExistence type="predicted"/>
<dbReference type="CDD" id="cd01427">
    <property type="entry name" value="HAD_like"/>
    <property type="match status" value="1"/>
</dbReference>
<dbReference type="InterPro" id="IPR036412">
    <property type="entry name" value="HAD-like_sf"/>
</dbReference>